<dbReference type="Pfam" id="PF05544">
    <property type="entry name" value="Pro_racemase"/>
    <property type="match status" value="1"/>
</dbReference>
<dbReference type="RefSeq" id="WP_380247230.1">
    <property type="nucleotide sequence ID" value="NZ_JBHUII010000001.1"/>
</dbReference>
<evidence type="ECO:0000313" key="3">
    <source>
        <dbReference type="Proteomes" id="UP001597294"/>
    </source>
</evidence>
<dbReference type="EMBL" id="JBHUII010000001">
    <property type="protein sequence ID" value="MFD2204055.1"/>
    <property type="molecule type" value="Genomic_DNA"/>
</dbReference>
<dbReference type="InterPro" id="IPR008794">
    <property type="entry name" value="Pro_racemase_fam"/>
</dbReference>
<reference evidence="3" key="1">
    <citation type="journal article" date="2019" name="Int. J. Syst. Evol. Microbiol.">
        <title>The Global Catalogue of Microorganisms (GCM) 10K type strain sequencing project: providing services to taxonomists for standard genome sequencing and annotation.</title>
        <authorList>
            <consortium name="The Broad Institute Genomics Platform"/>
            <consortium name="The Broad Institute Genome Sequencing Center for Infectious Disease"/>
            <person name="Wu L."/>
            <person name="Ma J."/>
        </authorList>
    </citation>
    <scope>NUCLEOTIDE SEQUENCE [LARGE SCALE GENOMIC DNA]</scope>
    <source>
        <strain evidence="3">CGMCC 4.7192</strain>
    </source>
</reference>
<dbReference type="PANTHER" id="PTHR33442">
    <property type="entry name" value="TRANS-3-HYDROXY-L-PROLINE DEHYDRATASE"/>
    <property type="match status" value="1"/>
</dbReference>
<evidence type="ECO:0000313" key="2">
    <source>
        <dbReference type="EMBL" id="MFD2204055.1"/>
    </source>
</evidence>
<proteinExistence type="inferred from homology"/>
<dbReference type="Proteomes" id="UP001597294">
    <property type="component" value="Unassembled WGS sequence"/>
</dbReference>
<keyword evidence="3" id="KW-1185">Reference proteome</keyword>
<protein>
    <submittedName>
        <fullName evidence="2">Proline racemase family protein</fullName>
    </submittedName>
</protein>
<sequence length="336" mass="36940">MKITTPIKTVEMHTGGEPLRIITKGYPQIPGKSILEKRRYVRDNLDHLRHLLMFEPRGHFDMYGALLVSPSIPEADLAVLFLHNEGYSTMCGHAIIALGRYAVDQELVEVCEPLTTVKIECPCGLVVASVEVTDGKSGSVSFLSVPAFAFATDQKIHVEGYGDIQFDIGYGGAFYALASSEQLNLNIRRSLTRDLVDAADAITKTIRDNLKLSHPDSHDLAFLYGTILTDGRDHFSSEPTANICVFADRQVDRSPTGSGVTARIAVQHYKQQINMGQVRTFESITGSLFTAQVRNTLICGPHQAVQVMVSGKAHYLGESTFSHENDDKIGKGFLLK</sequence>
<dbReference type="SFLD" id="SFLDS00028">
    <property type="entry name" value="Proline_Racemase"/>
    <property type="match status" value="1"/>
</dbReference>
<organism evidence="2 3">
    <name type="scientific">Kiloniella antarctica</name>
    <dbReference type="NCBI Taxonomy" id="1550907"/>
    <lineage>
        <taxon>Bacteria</taxon>
        <taxon>Pseudomonadati</taxon>
        <taxon>Pseudomonadota</taxon>
        <taxon>Alphaproteobacteria</taxon>
        <taxon>Rhodospirillales</taxon>
        <taxon>Kiloniellaceae</taxon>
        <taxon>Kiloniella</taxon>
    </lineage>
</organism>
<accession>A0ABW5BGN2</accession>
<comment type="similarity">
    <text evidence="1">Belongs to the proline racemase family.</text>
</comment>
<dbReference type="SUPFAM" id="SSF54506">
    <property type="entry name" value="Diaminopimelate epimerase-like"/>
    <property type="match status" value="1"/>
</dbReference>
<dbReference type="PIRSF" id="PIRSF029792">
    <property type="entry name" value="Pro_racemase"/>
    <property type="match status" value="1"/>
</dbReference>
<dbReference type="Gene3D" id="3.10.310.10">
    <property type="entry name" value="Diaminopimelate Epimerase, Chain A, domain 1"/>
    <property type="match status" value="2"/>
</dbReference>
<gene>
    <name evidence="2" type="ORF">ACFSKO_00430</name>
</gene>
<name>A0ABW5BGN2_9PROT</name>
<comment type="caution">
    <text evidence="2">The sequence shown here is derived from an EMBL/GenBank/DDBJ whole genome shotgun (WGS) entry which is preliminary data.</text>
</comment>
<dbReference type="PANTHER" id="PTHR33442:SF1">
    <property type="entry name" value="TRANS-3-HYDROXY-L-PROLINE DEHYDRATASE"/>
    <property type="match status" value="1"/>
</dbReference>
<evidence type="ECO:0000256" key="1">
    <source>
        <dbReference type="ARBA" id="ARBA00007529"/>
    </source>
</evidence>